<feature type="transmembrane region" description="Helical" evidence="1">
    <location>
        <begin position="134"/>
        <end position="154"/>
    </location>
</feature>
<name>A0A5B2ZB55_9GAMM</name>
<keyword evidence="1" id="KW-0472">Membrane</keyword>
<accession>A0A5B2ZB55</accession>
<reference evidence="2 3" key="2">
    <citation type="submission" date="2019-09" db="EMBL/GenBank/DDBJ databases">
        <authorList>
            <person name="Mazur A."/>
        </authorList>
    </citation>
    <scope>NUCLEOTIDE SEQUENCE [LARGE SCALE GENOMIC DNA]</scope>
    <source>
        <strain evidence="2 3">3729k</strain>
    </source>
</reference>
<gene>
    <name evidence="2" type="ORF">F0415_05360</name>
</gene>
<dbReference type="RefSeq" id="WP_149860172.1">
    <property type="nucleotide sequence ID" value="NZ_VUOD01000003.1"/>
</dbReference>
<dbReference type="AlphaFoldDB" id="A0A5B2ZB55"/>
<dbReference type="Proteomes" id="UP000322165">
    <property type="component" value="Unassembled WGS sequence"/>
</dbReference>
<keyword evidence="3" id="KW-1185">Reference proteome</keyword>
<evidence type="ECO:0000313" key="2">
    <source>
        <dbReference type="EMBL" id="KAA2285346.1"/>
    </source>
</evidence>
<keyword evidence="1" id="KW-1133">Transmembrane helix</keyword>
<proteinExistence type="predicted"/>
<evidence type="ECO:0000313" key="3">
    <source>
        <dbReference type="Proteomes" id="UP000322165"/>
    </source>
</evidence>
<dbReference type="EMBL" id="VUOD01000003">
    <property type="protein sequence ID" value="KAA2285346.1"/>
    <property type="molecule type" value="Genomic_DNA"/>
</dbReference>
<evidence type="ECO:0000256" key="1">
    <source>
        <dbReference type="SAM" id="Phobius"/>
    </source>
</evidence>
<organism evidence="2 3">
    <name type="scientific">Arenimonas fontis</name>
    <dbReference type="NCBI Taxonomy" id="2608255"/>
    <lineage>
        <taxon>Bacteria</taxon>
        <taxon>Pseudomonadati</taxon>
        <taxon>Pseudomonadota</taxon>
        <taxon>Gammaproteobacteria</taxon>
        <taxon>Lysobacterales</taxon>
        <taxon>Lysobacteraceae</taxon>
        <taxon>Arenimonas</taxon>
    </lineage>
</organism>
<sequence>MSFHHVIAKVGAEDELRALFTDLSADELKERFIRPYEMGRAFFSGNDLIFPANLRSVQIIRTDRPSKVERDEINRMDRESIDRLNDSRSGVYFISLGRGYEPQDIAEVGLDVTQDLIKGPPGFRAGKWEPSKKALAWIGGIVATIVATGVVKWLDLD</sequence>
<reference evidence="2 3" key="1">
    <citation type="submission" date="2019-09" db="EMBL/GenBank/DDBJ databases">
        <title>Arenimonas chukotkensis sp. nov., a bacterium isolated from Chukotka hot spring, Arctic region, Russia.</title>
        <authorList>
            <person name="Zayulina K.S."/>
            <person name="Prokofeva M.I."/>
            <person name="Elcheninov A.G."/>
            <person name="Novikov A."/>
            <person name="Kochetkova T.V."/>
            <person name="Kublanov I.V."/>
        </authorList>
    </citation>
    <scope>NUCLEOTIDE SEQUENCE [LARGE SCALE GENOMIC DNA]</scope>
    <source>
        <strain evidence="2 3">3729k</strain>
    </source>
</reference>
<keyword evidence="1" id="KW-0812">Transmembrane</keyword>
<comment type="caution">
    <text evidence="2">The sequence shown here is derived from an EMBL/GenBank/DDBJ whole genome shotgun (WGS) entry which is preliminary data.</text>
</comment>
<protein>
    <submittedName>
        <fullName evidence="2">Uncharacterized protein</fullName>
    </submittedName>
</protein>